<gene>
    <name evidence="1" type="ORF">NCTC11214_01655</name>
</gene>
<organism evidence="1 2">
    <name type="scientific">Serratia odorifera</name>
    <dbReference type="NCBI Taxonomy" id="618"/>
    <lineage>
        <taxon>Bacteria</taxon>
        <taxon>Pseudomonadati</taxon>
        <taxon>Pseudomonadota</taxon>
        <taxon>Gammaproteobacteria</taxon>
        <taxon>Enterobacterales</taxon>
        <taxon>Yersiniaceae</taxon>
        <taxon>Serratia</taxon>
    </lineage>
</organism>
<protein>
    <submittedName>
        <fullName evidence="1">Uncharacterized protein involved in outer membrane biogenesis</fullName>
    </submittedName>
</protein>
<accession>A0A447KPB9</accession>
<dbReference type="Proteomes" id="UP000281391">
    <property type="component" value="Chromosome"/>
</dbReference>
<evidence type="ECO:0000313" key="1">
    <source>
        <dbReference type="EMBL" id="VDZ55182.1"/>
    </source>
</evidence>
<sequence length="359" mass="39751">MLNDFGADLAQGDLTGKASRAADGSWLVERLRLSNVRLQTPQTLTQFWQRFTALPPVTVKRFDLIDARLEGKEWAFNDLDLSLQNVSFHQGDWSSQDGSLNFNAGDMINGRVHLIDPIINMRLSPAGIAIEQFTSRWEGGLLRASGSWLRANHRLQLDDVAVVALEYTLPQNWRELWLQPLPDWLAQVYVTKLTTNRNLIIDINPEFPFQLTSLDGYGSNLLLANDHHWGIGSGSLTLNASEATFNKIDVRRPSLALTADPQQIAVTELSAFMPNGLLDAKASVSQLPGKPFTLALNGRSIPLNTLQQWGWQPVPLEGDGNLQLQLKGLLNSDGPFKASLKGQLQATSKNGQTLEQQVP</sequence>
<name>A0A447KPB9_SEROD</name>
<dbReference type="KEGG" id="sof:NCTC11214_01655"/>
<dbReference type="EMBL" id="LR134117">
    <property type="protein sequence ID" value="VDZ55182.1"/>
    <property type="molecule type" value="Genomic_DNA"/>
</dbReference>
<reference evidence="1 2" key="1">
    <citation type="submission" date="2018-12" db="EMBL/GenBank/DDBJ databases">
        <authorList>
            <consortium name="Pathogen Informatics"/>
        </authorList>
    </citation>
    <scope>NUCLEOTIDE SEQUENCE [LARGE SCALE GENOMIC DNA]</scope>
    <source>
        <strain evidence="1 2">NCTC11214</strain>
    </source>
</reference>
<proteinExistence type="predicted"/>
<evidence type="ECO:0000313" key="2">
    <source>
        <dbReference type="Proteomes" id="UP000281391"/>
    </source>
</evidence>
<dbReference type="AlphaFoldDB" id="A0A447KPB9"/>